<feature type="chain" id="PRO_5041914345" description="Serpin domain-containing protein" evidence="4">
    <location>
        <begin position="31"/>
        <end position="412"/>
    </location>
</feature>
<reference evidence="6" key="1">
    <citation type="journal article" date="2023" name="IScience">
        <title>Live-bearing cockroach genome reveals convergent evolutionary mechanisms linked to viviparity in insects and beyond.</title>
        <authorList>
            <person name="Fouks B."/>
            <person name="Harrison M.C."/>
            <person name="Mikhailova A.A."/>
            <person name="Marchal E."/>
            <person name="English S."/>
            <person name="Carruthers M."/>
            <person name="Jennings E.C."/>
            <person name="Chiamaka E.L."/>
            <person name="Frigard R.A."/>
            <person name="Pippel M."/>
            <person name="Attardo G.M."/>
            <person name="Benoit J.B."/>
            <person name="Bornberg-Bauer E."/>
            <person name="Tobe S.S."/>
        </authorList>
    </citation>
    <scope>NUCLEOTIDE SEQUENCE</scope>
    <source>
        <tissue evidence="6">Testes</tissue>
    </source>
</reference>
<dbReference type="FunFam" id="2.10.310.10:FF:000001">
    <property type="entry name" value="Serpin family A member 1"/>
    <property type="match status" value="1"/>
</dbReference>
<comment type="similarity">
    <text evidence="3">Belongs to the serpin family.</text>
</comment>
<dbReference type="GO" id="GO:0005615">
    <property type="term" value="C:extracellular space"/>
    <property type="evidence" value="ECO:0007669"/>
    <property type="project" value="InterPro"/>
</dbReference>
<organism evidence="6 7">
    <name type="scientific">Diploptera punctata</name>
    <name type="common">Pacific beetle cockroach</name>
    <dbReference type="NCBI Taxonomy" id="6984"/>
    <lineage>
        <taxon>Eukaryota</taxon>
        <taxon>Metazoa</taxon>
        <taxon>Ecdysozoa</taxon>
        <taxon>Arthropoda</taxon>
        <taxon>Hexapoda</taxon>
        <taxon>Insecta</taxon>
        <taxon>Pterygota</taxon>
        <taxon>Neoptera</taxon>
        <taxon>Polyneoptera</taxon>
        <taxon>Dictyoptera</taxon>
        <taxon>Blattodea</taxon>
        <taxon>Blaberoidea</taxon>
        <taxon>Blaberidae</taxon>
        <taxon>Diplopterinae</taxon>
        <taxon>Diploptera</taxon>
    </lineage>
</organism>
<dbReference type="InterPro" id="IPR042185">
    <property type="entry name" value="Serpin_sf_2"/>
</dbReference>
<evidence type="ECO:0000256" key="1">
    <source>
        <dbReference type="ARBA" id="ARBA00022690"/>
    </source>
</evidence>
<feature type="non-terminal residue" evidence="6">
    <location>
        <position position="1"/>
    </location>
</feature>
<dbReference type="InterPro" id="IPR023796">
    <property type="entry name" value="Serpin_dom"/>
</dbReference>
<keyword evidence="7" id="KW-1185">Reference proteome</keyword>
<evidence type="ECO:0000313" key="6">
    <source>
        <dbReference type="EMBL" id="KAJ9584201.1"/>
    </source>
</evidence>
<evidence type="ECO:0000256" key="4">
    <source>
        <dbReference type="SAM" id="SignalP"/>
    </source>
</evidence>
<dbReference type="Proteomes" id="UP001233999">
    <property type="component" value="Unassembled WGS sequence"/>
</dbReference>
<keyword evidence="4" id="KW-0732">Signal</keyword>
<dbReference type="PANTHER" id="PTHR11461:SF367">
    <property type="entry name" value="GH21475P-RELATED"/>
    <property type="match status" value="1"/>
</dbReference>
<feature type="domain" description="Serpin" evidence="5">
    <location>
        <begin position="48"/>
        <end position="410"/>
    </location>
</feature>
<evidence type="ECO:0000259" key="5">
    <source>
        <dbReference type="SMART" id="SM00093"/>
    </source>
</evidence>
<comment type="caution">
    <text evidence="6">The sequence shown here is derived from an EMBL/GenBank/DDBJ whole genome shotgun (WGS) entry which is preliminary data.</text>
</comment>
<dbReference type="GO" id="GO:0004867">
    <property type="term" value="F:serine-type endopeptidase inhibitor activity"/>
    <property type="evidence" value="ECO:0007669"/>
    <property type="project" value="UniProtKB-KW"/>
</dbReference>
<dbReference type="AlphaFoldDB" id="A0AAD8EBQ7"/>
<dbReference type="InterPro" id="IPR000215">
    <property type="entry name" value="Serpin_fam"/>
</dbReference>
<evidence type="ECO:0000256" key="2">
    <source>
        <dbReference type="ARBA" id="ARBA00022900"/>
    </source>
</evidence>
<evidence type="ECO:0000256" key="3">
    <source>
        <dbReference type="RuleBase" id="RU000411"/>
    </source>
</evidence>
<evidence type="ECO:0000313" key="7">
    <source>
        <dbReference type="Proteomes" id="UP001233999"/>
    </source>
</evidence>
<reference evidence="6" key="2">
    <citation type="submission" date="2023-05" db="EMBL/GenBank/DDBJ databases">
        <authorList>
            <person name="Fouks B."/>
        </authorList>
    </citation>
    <scope>NUCLEOTIDE SEQUENCE</scope>
    <source>
        <strain evidence="6">Stay&amp;Tobe</strain>
        <tissue evidence="6">Testes</tissue>
    </source>
</reference>
<dbReference type="Gene3D" id="2.10.310.10">
    <property type="entry name" value="Serpins superfamily"/>
    <property type="match status" value="1"/>
</dbReference>
<dbReference type="InterPro" id="IPR036186">
    <property type="entry name" value="Serpin_sf"/>
</dbReference>
<dbReference type="EMBL" id="JASPKZ010007446">
    <property type="protein sequence ID" value="KAJ9584201.1"/>
    <property type="molecule type" value="Genomic_DNA"/>
</dbReference>
<gene>
    <name evidence="6" type="ORF">L9F63_021453</name>
</gene>
<accession>A0AAD8EBQ7</accession>
<name>A0AAD8EBQ7_DIPPU</name>
<dbReference type="CDD" id="cd19598">
    <property type="entry name" value="serpin77Ba-like_insects"/>
    <property type="match status" value="1"/>
</dbReference>
<dbReference type="Pfam" id="PF00079">
    <property type="entry name" value="Serpin"/>
    <property type="match status" value="1"/>
</dbReference>
<protein>
    <recommendedName>
        <fullName evidence="5">Serpin domain-containing protein</fullName>
    </recommendedName>
</protein>
<feature type="signal peptide" evidence="4">
    <location>
        <begin position="1"/>
        <end position="30"/>
    </location>
</feature>
<proteinExistence type="inferred from homology"/>
<dbReference type="PANTHER" id="PTHR11461">
    <property type="entry name" value="SERINE PROTEASE INHIBITOR, SERPIN"/>
    <property type="match status" value="1"/>
</dbReference>
<dbReference type="Gene3D" id="2.30.39.10">
    <property type="entry name" value="Alpha-1-antitrypsin, domain 1"/>
    <property type="match status" value="1"/>
</dbReference>
<keyword evidence="1" id="KW-0646">Protease inhibitor</keyword>
<sequence length="412" mass="46178">FILHHHFFDMKTILCLLLVGSCLLMQETVCGPIMTDIAGSTQFALELLQSTSDVVAGKYMNVAISPISVWSMLALLKEGSSGKTSMQLQKALHLSHSQKEVRTAFRRIQSVFHAANTGVELENAEAIFTDVNKPLIWQFHYLAENTYNSVILPVNYADPYAAVSYINDWVSNVTHREINRIVHEDDVSDPQLVIVNGLFFKGKWDMPFDTNYTKSETFYDDKGEELGEVMMMKHKAHLRYSSMGDLGARVVELPYQGGHYSMYIMVPHRGVTLDSVLEQLSTTPMDYIYNKMTEEDVDPGELVTVMLPRVVVDSDYVLNKALENMGIVDLFNDAKADLSGISTENLYLHKMIHKTRIVINEEGTVASSATGGVIGNREMGPVICANRPFLFLIVENSLKLVLFAGKIVNPHM</sequence>
<dbReference type="SUPFAM" id="SSF56574">
    <property type="entry name" value="Serpins"/>
    <property type="match status" value="1"/>
</dbReference>
<keyword evidence="2" id="KW-0722">Serine protease inhibitor</keyword>
<dbReference type="Gene3D" id="3.30.497.10">
    <property type="entry name" value="Antithrombin, subunit I, domain 2"/>
    <property type="match status" value="1"/>
</dbReference>
<dbReference type="InterPro" id="IPR042178">
    <property type="entry name" value="Serpin_sf_1"/>
</dbReference>
<dbReference type="SMART" id="SM00093">
    <property type="entry name" value="SERPIN"/>
    <property type="match status" value="1"/>
</dbReference>